<keyword evidence="7" id="KW-1185">Reference proteome</keyword>
<dbReference type="GO" id="GO:0005886">
    <property type="term" value="C:plasma membrane"/>
    <property type="evidence" value="ECO:0007669"/>
    <property type="project" value="TreeGrafter"/>
</dbReference>
<feature type="transmembrane region" description="Helical" evidence="5">
    <location>
        <begin position="127"/>
        <end position="145"/>
    </location>
</feature>
<organism evidence="6 7">
    <name type="scientific">Knufia peltigerae</name>
    <dbReference type="NCBI Taxonomy" id="1002370"/>
    <lineage>
        <taxon>Eukaryota</taxon>
        <taxon>Fungi</taxon>
        <taxon>Dikarya</taxon>
        <taxon>Ascomycota</taxon>
        <taxon>Pezizomycotina</taxon>
        <taxon>Eurotiomycetes</taxon>
        <taxon>Chaetothyriomycetidae</taxon>
        <taxon>Chaetothyriales</taxon>
        <taxon>Trichomeriaceae</taxon>
        <taxon>Knufia</taxon>
    </lineage>
</organism>
<accession>A0AA38XME3</accession>
<feature type="transmembrane region" description="Helical" evidence="5">
    <location>
        <begin position="512"/>
        <end position="531"/>
    </location>
</feature>
<feature type="transmembrane region" description="Helical" evidence="5">
    <location>
        <begin position="157"/>
        <end position="180"/>
    </location>
</feature>
<dbReference type="Proteomes" id="UP001172681">
    <property type="component" value="Unassembled WGS sequence"/>
</dbReference>
<evidence type="ECO:0000313" key="7">
    <source>
        <dbReference type="Proteomes" id="UP001172681"/>
    </source>
</evidence>
<evidence type="ECO:0000256" key="4">
    <source>
        <dbReference type="ARBA" id="ARBA00023136"/>
    </source>
</evidence>
<dbReference type="PANTHER" id="PTHR23502:SF178">
    <property type="entry name" value="TRANSPORTER, PUTATIVE (AFU_ORTHOLOGUE AFUA_2G02040)-RELATED"/>
    <property type="match status" value="1"/>
</dbReference>
<gene>
    <name evidence="6" type="ORF">H2204_014175</name>
</gene>
<dbReference type="Pfam" id="PF07690">
    <property type="entry name" value="MFS_1"/>
    <property type="match status" value="1"/>
</dbReference>
<evidence type="ECO:0008006" key="8">
    <source>
        <dbReference type="Google" id="ProtNLM"/>
    </source>
</evidence>
<feature type="transmembrane region" description="Helical" evidence="5">
    <location>
        <begin position="103"/>
        <end position="120"/>
    </location>
</feature>
<feature type="transmembrane region" description="Helical" evidence="5">
    <location>
        <begin position="325"/>
        <end position="341"/>
    </location>
</feature>
<feature type="transmembrane region" description="Helical" evidence="5">
    <location>
        <begin position="449"/>
        <end position="469"/>
    </location>
</feature>
<name>A0AA38XME3_9EURO</name>
<feature type="transmembrane region" description="Helical" evidence="5">
    <location>
        <begin position="60"/>
        <end position="76"/>
    </location>
</feature>
<keyword evidence="4 5" id="KW-0472">Membrane</keyword>
<feature type="transmembrane region" description="Helical" evidence="5">
    <location>
        <begin position="475"/>
        <end position="500"/>
    </location>
</feature>
<dbReference type="PANTHER" id="PTHR23502">
    <property type="entry name" value="MAJOR FACILITATOR SUPERFAMILY"/>
    <property type="match status" value="1"/>
</dbReference>
<dbReference type="AlphaFoldDB" id="A0AA38XME3"/>
<sequence length="586" mass="64691">MAPNSVTLAATDIPGTVYLIDLDHHETVAAHAGRNHDIVLVPQPMRTARDPLNWARSKKLWSLLLAAFYACVMSFGENNLGAAWTQISVETDVTLNNMNGGSALNYLLLGFVNILWIPTAMKIGRKFVYISSMLINMAAALWNAYIYGTAQWYLNNAFGGVGTSAYEALIQLTVFDIFFAHQRGTALAFYIWGQQLGSILGLILGGYIAEGPGWRWGCKIVALLSALVILLFIFTFDDSLFPRHVFRTLNQSTQTALVVTETTDTLGKKDGSELQGESKSDLPVTRQLTLTEGDMNRSRTYWEILSPIQRFPEDKTTWWQYFRRPFVLFFFPNIVLVSSLFDHRGAILTVSKAGIIFAFGCTAGKLNLLFQQQCQELKADFYAGIVSFNTISEILTEDPYDWGTGPTGLVFLAALVGSFIGMGTGYLGDLIVLRLARRNKGYKEPEMRLWTLSLSFIYGGVGYFSYGWTAEAGSSWVGIAIGLGAMIAQQVSATSIATTYAMECFEGISGELVVVLAICSSCINFAMSFSVQPLIDATDYGRAFTFFGCLVLGSMALAVPIGIWGKYWRSRCAEKYRKFVAEAVTI</sequence>
<dbReference type="EMBL" id="JAPDRN010000175">
    <property type="protein sequence ID" value="KAJ9616006.1"/>
    <property type="molecule type" value="Genomic_DNA"/>
</dbReference>
<evidence type="ECO:0000256" key="2">
    <source>
        <dbReference type="ARBA" id="ARBA00022692"/>
    </source>
</evidence>
<evidence type="ECO:0000313" key="6">
    <source>
        <dbReference type="EMBL" id="KAJ9616006.1"/>
    </source>
</evidence>
<dbReference type="GO" id="GO:0022857">
    <property type="term" value="F:transmembrane transporter activity"/>
    <property type="evidence" value="ECO:0007669"/>
    <property type="project" value="InterPro"/>
</dbReference>
<evidence type="ECO:0000256" key="3">
    <source>
        <dbReference type="ARBA" id="ARBA00022989"/>
    </source>
</evidence>
<keyword evidence="2 5" id="KW-0812">Transmembrane</keyword>
<feature type="transmembrane region" description="Helical" evidence="5">
    <location>
        <begin position="409"/>
        <end position="428"/>
    </location>
</feature>
<feature type="transmembrane region" description="Helical" evidence="5">
    <location>
        <begin position="187"/>
        <end position="208"/>
    </location>
</feature>
<proteinExistence type="predicted"/>
<dbReference type="Gene3D" id="1.20.1250.20">
    <property type="entry name" value="MFS general substrate transporter like domains"/>
    <property type="match status" value="1"/>
</dbReference>
<evidence type="ECO:0000256" key="5">
    <source>
        <dbReference type="SAM" id="Phobius"/>
    </source>
</evidence>
<evidence type="ECO:0000256" key="1">
    <source>
        <dbReference type="ARBA" id="ARBA00004141"/>
    </source>
</evidence>
<comment type="subcellular location">
    <subcellularLocation>
        <location evidence="1">Membrane</location>
        <topology evidence="1">Multi-pass membrane protein</topology>
    </subcellularLocation>
</comment>
<feature type="transmembrane region" description="Helical" evidence="5">
    <location>
        <begin position="214"/>
        <end position="236"/>
    </location>
</feature>
<dbReference type="InterPro" id="IPR011701">
    <property type="entry name" value="MFS"/>
</dbReference>
<dbReference type="InterPro" id="IPR036259">
    <property type="entry name" value="MFS_trans_sf"/>
</dbReference>
<keyword evidence="3 5" id="KW-1133">Transmembrane helix</keyword>
<dbReference type="SUPFAM" id="SSF103473">
    <property type="entry name" value="MFS general substrate transporter"/>
    <property type="match status" value="2"/>
</dbReference>
<comment type="caution">
    <text evidence="6">The sequence shown here is derived from an EMBL/GenBank/DDBJ whole genome shotgun (WGS) entry which is preliminary data.</text>
</comment>
<protein>
    <recommendedName>
        <fullName evidence="8">MFS transporter</fullName>
    </recommendedName>
</protein>
<reference evidence="6" key="1">
    <citation type="submission" date="2022-10" db="EMBL/GenBank/DDBJ databases">
        <title>Culturing micro-colonial fungi from biological soil crusts in the Mojave desert and describing Neophaeococcomyces mojavensis, and introducing the new genera and species Taxawa tesnikishii.</title>
        <authorList>
            <person name="Kurbessoian T."/>
            <person name="Stajich J.E."/>
        </authorList>
    </citation>
    <scope>NUCLEOTIDE SEQUENCE</scope>
    <source>
        <strain evidence="6">TK_35</strain>
    </source>
</reference>
<feature type="transmembrane region" description="Helical" evidence="5">
    <location>
        <begin position="543"/>
        <end position="568"/>
    </location>
</feature>